<gene>
    <name evidence="1" type="ORF">AG0111_0g11662</name>
</gene>
<name>A0ACB6F673_9PLEO</name>
<sequence>MSNMRGIHHMGKVSVIAQTRRYLSITGIHLRNLRQMDHISIAKLVPGIQSGHIRAIVMVKWPYSSSRREMAVILAEPSLRLRRANGQVKARFTNASALSLAMADITVGDEMVLSLQGAAAEWKSEDEKLERGIGLELRYTNSVALRVLRNGVEVVNQNAIVDAGMLAISQHPRPCTSEVRMIAACQ</sequence>
<comment type="caution">
    <text evidence="1">The sequence shown here is derived from an EMBL/GenBank/DDBJ whole genome shotgun (WGS) entry which is preliminary data.</text>
</comment>
<proteinExistence type="predicted"/>
<accession>A0ACB6F673</accession>
<evidence type="ECO:0000313" key="2">
    <source>
        <dbReference type="Proteomes" id="UP000293547"/>
    </source>
</evidence>
<dbReference type="Proteomes" id="UP000293547">
    <property type="component" value="Unassembled WGS sequence"/>
</dbReference>
<keyword evidence="2" id="KW-1185">Reference proteome</keyword>
<protein>
    <submittedName>
        <fullName evidence="1">Uncharacterized protein</fullName>
    </submittedName>
</protein>
<organism evidence="1 2">
    <name type="scientific">Alternaria gaisen</name>
    <dbReference type="NCBI Taxonomy" id="167740"/>
    <lineage>
        <taxon>Eukaryota</taxon>
        <taxon>Fungi</taxon>
        <taxon>Dikarya</taxon>
        <taxon>Ascomycota</taxon>
        <taxon>Pezizomycotina</taxon>
        <taxon>Dothideomycetes</taxon>
        <taxon>Pleosporomycetidae</taxon>
        <taxon>Pleosporales</taxon>
        <taxon>Pleosporineae</taxon>
        <taxon>Pleosporaceae</taxon>
        <taxon>Alternaria</taxon>
        <taxon>Alternaria sect. Alternaria</taxon>
    </lineage>
</organism>
<reference evidence="1 2" key="1">
    <citation type="journal article" date="2019" name="bioRxiv">
        <title>Genomics, evolutionary history and diagnostics of the Alternaria alternata species group including apple and Asian pear pathotypes.</title>
        <authorList>
            <person name="Armitage A.D."/>
            <person name="Cockerton H.M."/>
            <person name="Sreenivasaprasad S."/>
            <person name="Woodhall J.W."/>
            <person name="Lane C.R."/>
            <person name="Harrison R.J."/>
            <person name="Clarkson J.P."/>
        </authorList>
    </citation>
    <scope>NUCLEOTIDE SEQUENCE [LARGE SCALE GENOMIC DNA]</scope>
    <source>
        <strain evidence="1 2">FERA 650</strain>
    </source>
</reference>
<dbReference type="EMBL" id="PDWZ02000014">
    <property type="protein sequence ID" value="KAB2099943.1"/>
    <property type="molecule type" value="Genomic_DNA"/>
</dbReference>
<evidence type="ECO:0000313" key="1">
    <source>
        <dbReference type="EMBL" id="KAB2099943.1"/>
    </source>
</evidence>